<gene>
    <name evidence="1" type="ORF">O6H91_07G118000</name>
</gene>
<proteinExistence type="predicted"/>
<reference evidence="2" key="1">
    <citation type="journal article" date="2024" name="Proc. Natl. Acad. Sci. U.S.A.">
        <title>Extraordinary preservation of gene collinearity over three hundred million years revealed in homosporous lycophytes.</title>
        <authorList>
            <person name="Li C."/>
            <person name="Wickell D."/>
            <person name="Kuo L.Y."/>
            <person name="Chen X."/>
            <person name="Nie B."/>
            <person name="Liao X."/>
            <person name="Peng D."/>
            <person name="Ji J."/>
            <person name="Jenkins J."/>
            <person name="Williams M."/>
            <person name="Shu S."/>
            <person name="Plott C."/>
            <person name="Barry K."/>
            <person name="Rajasekar S."/>
            <person name="Grimwood J."/>
            <person name="Han X."/>
            <person name="Sun S."/>
            <person name="Hou Z."/>
            <person name="He W."/>
            <person name="Dai G."/>
            <person name="Sun C."/>
            <person name="Schmutz J."/>
            <person name="Leebens-Mack J.H."/>
            <person name="Li F.W."/>
            <person name="Wang L."/>
        </authorList>
    </citation>
    <scope>NUCLEOTIDE SEQUENCE [LARGE SCALE GENOMIC DNA]</scope>
    <source>
        <strain evidence="2">cv. PW_Plant_1</strain>
    </source>
</reference>
<sequence>MGCFVTIEGLLWDRRCLKDQLLYKNVLILGDFMFESLHLFLNPFAFLLFYPYLHLMHHNCFAMVILNVFMCFHPFKYLLSCFTLHISQDWIWLLSLEKSYVSLSYTFLFCGLCRK</sequence>
<dbReference type="EMBL" id="CM055098">
    <property type="protein sequence ID" value="KAJ7550779.1"/>
    <property type="molecule type" value="Genomic_DNA"/>
</dbReference>
<name>A0ACC2D9E4_DIPCM</name>
<dbReference type="Proteomes" id="UP001162992">
    <property type="component" value="Chromosome 7"/>
</dbReference>
<evidence type="ECO:0000313" key="1">
    <source>
        <dbReference type="EMBL" id="KAJ7550779.1"/>
    </source>
</evidence>
<comment type="caution">
    <text evidence="1">The sequence shown here is derived from an EMBL/GenBank/DDBJ whole genome shotgun (WGS) entry which is preliminary data.</text>
</comment>
<evidence type="ECO:0000313" key="2">
    <source>
        <dbReference type="Proteomes" id="UP001162992"/>
    </source>
</evidence>
<organism evidence="1 2">
    <name type="scientific">Diphasiastrum complanatum</name>
    <name type="common">Issler's clubmoss</name>
    <name type="synonym">Lycopodium complanatum</name>
    <dbReference type="NCBI Taxonomy" id="34168"/>
    <lineage>
        <taxon>Eukaryota</taxon>
        <taxon>Viridiplantae</taxon>
        <taxon>Streptophyta</taxon>
        <taxon>Embryophyta</taxon>
        <taxon>Tracheophyta</taxon>
        <taxon>Lycopodiopsida</taxon>
        <taxon>Lycopodiales</taxon>
        <taxon>Lycopodiaceae</taxon>
        <taxon>Lycopodioideae</taxon>
        <taxon>Diphasiastrum</taxon>
    </lineage>
</organism>
<protein>
    <submittedName>
        <fullName evidence="1">Uncharacterized protein</fullName>
    </submittedName>
</protein>
<accession>A0ACC2D9E4</accession>
<keyword evidence="2" id="KW-1185">Reference proteome</keyword>